<gene>
    <name evidence="2" type="ORF">C5745_13860</name>
</gene>
<name>A0A2S9J1Z5_9SPHI</name>
<evidence type="ECO:0000259" key="1">
    <source>
        <dbReference type="Pfam" id="PF13380"/>
    </source>
</evidence>
<dbReference type="EMBL" id="PVBQ01000011">
    <property type="protein sequence ID" value="PRD46779.1"/>
    <property type="molecule type" value="Genomic_DNA"/>
</dbReference>
<reference evidence="2 3" key="1">
    <citation type="submission" date="2018-02" db="EMBL/GenBank/DDBJ databases">
        <title>The draft genome of Sphingobacterium sp. 5JN-11.</title>
        <authorList>
            <person name="Liu L."/>
            <person name="Li L."/>
            <person name="Liang L."/>
            <person name="Zhang X."/>
            <person name="Wang T."/>
        </authorList>
    </citation>
    <scope>NUCLEOTIDE SEQUENCE [LARGE SCALE GENOMIC DNA]</scope>
    <source>
        <strain evidence="2 3">5JN-11</strain>
    </source>
</reference>
<dbReference type="Proteomes" id="UP000239711">
    <property type="component" value="Unassembled WGS sequence"/>
</dbReference>
<keyword evidence="3" id="KW-1185">Reference proteome</keyword>
<evidence type="ECO:0000313" key="3">
    <source>
        <dbReference type="Proteomes" id="UP000239711"/>
    </source>
</evidence>
<dbReference type="RefSeq" id="WP_105717697.1">
    <property type="nucleotide sequence ID" value="NZ_PVBQ01000011.1"/>
</dbReference>
<dbReference type="SUPFAM" id="SSF51735">
    <property type="entry name" value="NAD(P)-binding Rossmann-fold domains"/>
    <property type="match status" value="1"/>
</dbReference>
<sequence length="119" mass="13224">MKKTLIVGASTNPARYAYLVANKLVRKGYPIVNVGRKEGKVAGVAIETMDTIHTGIDTITLYVGPQNQSVYYDYILQTKPKRVIFNPGTENDELKQKLEEAGIEAVEACTLVMLNTEQY</sequence>
<protein>
    <submittedName>
        <fullName evidence="2">CoA-binding protein</fullName>
    </submittedName>
</protein>
<dbReference type="Pfam" id="PF13380">
    <property type="entry name" value="CoA_binding_2"/>
    <property type="match status" value="1"/>
</dbReference>
<organism evidence="2 3">
    <name type="scientific">Sphingobacterium haloxyli</name>
    <dbReference type="NCBI Taxonomy" id="2100533"/>
    <lineage>
        <taxon>Bacteria</taxon>
        <taxon>Pseudomonadati</taxon>
        <taxon>Bacteroidota</taxon>
        <taxon>Sphingobacteriia</taxon>
        <taxon>Sphingobacteriales</taxon>
        <taxon>Sphingobacteriaceae</taxon>
        <taxon>Sphingobacterium</taxon>
    </lineage>
</organism>
<evidence type="ECO:0000313" key="2">
    <source>
        <dbReference type="EMBL" id="PRD46779.1"/>
    </source>
</evidence>
<comment type="caution">
    <text evidence="2">The sequence shown here is derived from an EMBL/GenBank/DDBJ whole genome shotgun (WGS) entry which is preliminary data.</text>
</comment>
<dbReference type="InterPro" id="IPR003781">
    <property type="entry name" value="CoA-bd"/>
</dbReference>
<proteinExistence type="predicted"/>
<dbReference type="OrthoDB" id="708726at2"/>
<dbReference type="InterPro" id="IPR036291">
    <property type="entry name" value="NAD(P)-bd_dom_sf"/>
</dbReference>
<dbReference type="Gene3D" id="3.40.50.720">
    <property type="entry name" value="NAD(P)-binding Rossmann-like Domain"/>
    <property type="match status" value="1"/>
</dbReference>
<accession>A0A2S9J1Z5</accession>
<dbReference type="AlphaFoldDB" id="A0A2S9J1Z5"/>
<feature type="domain" description="CoA-binding" evidence="1">
    <location>
        <begin position="2"/>
        <end position="114"/>
    </location>
</feature>